<feature type="transmembrane region" description="Helical" evidence="1">
    <location>
        <begin position="136"/>
        <end position="153"/>
    </location>
</feature>
<proteinExistence type="predicted"/>
<accession>A0A7W3PPS4</accession>
<dbReference type="Proteomes" id="UP000524237">
    <property type="component" value="Unassembled WGS sequence"/>
</dbReference>
<keyword evidence="3" id="KW-1185">Reference proteome</keyword>
<evidence type="ECO:0000313" key="3">
    <source>
        <dbReference type="Proteomes" id="UP000524237"/>
    </source>
</evidence>
<organism evidence="2 3">
    <name type="scientific">Alpinimonas psychrophila</name>
    <dbReference type="NCBI Taxonomy" id="748908"/>
    <lineage>
        <taxon>Bacteria</taxon>
        <taxon>Bacillati</taxon>
        <taxon>Actinomycetota</taxon>
        <taxon>Actinomycetes</taxon>
        <taxon>Micrococcales</taxon>
        <taxon>Microbacteriaceae</taxon>
        <taxon>Alpinimonas</taxon>
    </lineage>
</organism>
<sequence>MTGNKGEPAGDPRRARDPSTASIVGISMFAVGGFWALNVFGLGMMSLLVGRDVITNPRAGVVLGLAMVAAATLALVGGLLTVALRRAVTVRIISVAAIVASVYGAYLLGGLLAWILFSTGPPGESLFFVLGLAGDWPSLIIAVNALIVSLAYFGTLSYRLRHHDPFDPRLASG</sequence>
<feature type="transmembrane region" description="Helical" evidence="1">
    <location>
        <begin position="21"/>
        <end position="49"/>
    </location>
</feature>
<feature type="transmembrane region" description="Helical" evidence="1">
    <location>
        <begin position="95"/>
        <end position="116"/>
    </location>
</feature>
<gene>
    <name evidence="2" type="ORF">FB555_001933</name>
</gene>
<evidence type="ECO:0000313" key="2">
    <source>
        <dbReference type="EMBL" id="MBA8829817.1"/>
    </source>
</evidence>
<keyword evidence="1" id="KW-0812">Transmembrane</keyword>
<evidence type="ECO:0000256" key="1">
    <source>
        <dbReference type="SAM" id="Phobius"/>
    </source>
</evidence>
<feature type="transmembrane region" description="Helical" evidence="1">
    <location>
        <begin position="61"/>
        <end position="83"/>
    </location>
</feature>
<keyword evidence="1" id="KW-0472">Membrane</keyword>
<reference evidence="2 3" key="1">
    <citation type="submission" date="2020-07" db="EMBL/GenBank/DDBJ databases">
        <title>Sequencing the genomes of 1000 actinobacteria strains.</title>
        <authorList>
            <person name="Klenk H.-P."/>
        </authorList>
    </citation>
    <scope>NUCLEOTIDE SEQUENCE [LARGE SCALE GENOMIC DNA]</scope>
    <source>
        <strain evidence="2 3">DSM 23737</strain>
    </source>
</reference>
<protein>
    <submittedName>
        <fullName evidence="2">Uncharacterized protein</fullName>
    </submittedName>
</protein>
<dbReference type="EMBL" id="JACGWU010000007">
    <property type="protein sequence ID" value="MBA8829817.1"/>
    <property type="molecule type" value="Genomic_DNA"/>
</dbReference>
<name>A0A7W3PPS4_9MICO</name>
<dbReference type="AlphaFoldDB" id="A0A7W3PPS4"/>
<keyword evidence="1" id="KW-1133">Transmembrane helix</keyword>
<comment type="caution">
    <text evidence="2">The sequence shown here is derived from an EMBL/GenBank/DDBJ whole genome shotgun (WGS) entry which is preliminary data.</text>
</comment>
<dbReference type="RefSeq" id="WP_182485234.1">
    <property type="nucleotide sequence ID" value="NZ_JACGWU010000007.1"/>
</dbReference>